<gene>
    <name evidence="1" type="ORF">STIAU_7143</name>
</gene>
<reference evidence="1 2" key="1">
    <citation type="submission" date="2006-04" db="EMBL/GenBank/DDBJ databases">
        <authorList>
            <person name="Nierman W.C."/>
        </authorList>
    </citation>
    <scope>NUCLEOTIDE SEQUENCE [LARGE SCALE GENOMIC DNA]</scope>
    <source>
        <strain evidence="1 2">DW4/3-1</strain>
    </source>
</reference>
<dbReference type="AlphaFoldDB" id="Q08PB1"/>
<evidence type="ECO:0000313" key="2">
    <source>
        <dbReference type="Proteomes" id="UP000032702"/>
    </source>
</evidence>
<protein>
    <submittedName>
        <fullName evidence="1">Uncharacterized protein</fullName>
    </submittedName>
</protein>
<dbReference type="Proteomes" id="UP000032702">
    <property type="component" value="Unassembled WGS sequence"/>
</dbReference>
<proteinExistence type="predicted"/>
<comment type="caution">
    <text evidence="1">The sequence shown here is derived from an EMBL/GenBank/DDBJ whole genome shotgun (WGS) entry which is preliminary data.</text>
</comment>
<evidence type="ECO:0000313" key="1">
    <source>
        <dbReference type="EMBL" id="EAU62323.1"/>
    </source>
</evidence>
<organism evidence="1 2">
    <name type="scientific">Stigmatella aurantiaca (strain DW4/3-1)</name>
    <dbReference type="NCBI Taxonomy" id="378806"/>
    <lineage>
        <taxon>Bacteria</taxon>
        <taxon>Pseudomonadati</taxon>
        <taxon>Myxococcota</taxon>
        <taxon>Myxococcia</taxon>
        <taxon>Myxococcales</taxon>
        <taxon>Cystobacterineae</taxon>
        <taxon>Archangiaceae</taxon>
        <taxon>Stigmatella</taxon>
    </lineage>
</organism>
<name>Q08PB1_STIAD</name>
<dbReference type="EMBL" id="AAMD01000248">
    <property type="protein sequence ID" value="EAU62323.1"/>
    <property type="molecule type" value="Genomic_DNA"/>
</dbReference>
<sequence length="51" mass="5684">MRRVVDLLKLLHRDVGIALCRGEAGVPQQLLDAAHVRPSAQQVRGERVAQR</sequence>
<accession>Q08PB1</accession>
<feature type="non-terminal residue" evidence="1">
    <location>
        <position position="51"/>
    </location>
</feature>